<organism evidence="2 3">
    <name type="scientific">Fibroporia radiculosa</name>
    <dbReference type="NCBI Taxonomy" id="599839"/>
    <lineage>
        <taxon>Eukaryota</taxon>
        <taxon>Fungi</taxon>
        <taxon>Dikarya</taxon>
        <taxon>Basidiomycota</taxon>
        <taxon>Agaricomycotina</taxon>
        <taxon>Agaricomycetes</taxon>
        <taxon>Polyporales</taxon>
        <taxon>Fibroporiaceae</taxon>
        <taxon>Fibroporia</taxon>
    </lineage>
</organism>
<keyword evidence="3" id="KW-1185">Reference proteome</keyword>
<proteinExistence type="predicted"/>
<dbReference type="STRING" id="599839.J4I915"/>
<feature type="region of interest" description="Disordered" evidence="1">
    <location>
        <begin position="200"/>
        <end position="226"/>
    </location>
</feature>
<accession>J4I915</accession>
<protein>
    <submittedName>
        <fullName evidence="2">Uncharacterized protein</fullName>
    </submittedName>
</protein>
<dbReference type="InParanoid" id="J4I915"/>
<evidence type="ECO:0000256" key="1">
    <source>
        <dbReference type="SAM" id="MobiDB-lite"/>
    </source>
</evidence>
<evidence type="ECO:0000313" key="3">
    <source>
        <dbReference type="Proteomes" id="UP000006352"/>
    </source>
</evidence>
<dbReference type="EMBL" id="HE796980">
    <property type="protein sequence ID" value="CCM00371.1"/>
    <property type="molecule type" value="Genomic_DNA"/>
</dbReference>
<feature type="compositionally biased region" description="Basic and acidic residues" evidence="1">
    <location>
        <begin position="209"/>
        <end position="226"/>
    </location>
</feature>
<sequence>MTSSNTWSSAICLDSIYHVQHKAFARQTQLVEHFNSAHTDLLGEGWPPPLGKLKLVRTPCIRTAYTNDLPAIPSSSTPSYDMVAPHITRALKRPLELSQLQLSSSQRTRKWAKMAVQEPVEEEEDDDMEVLEDLPSELALPSGREFFSDFIFRRKPPEPAAQLARPQYIVFLPIREEPPVSMGYGAFKARFAELERAGLIDGTGEWPDESSRSEPPEGFKRPFEKS</sequence>
<dbReference type="GeneID" id="24095282"/>
<gene>
    <name evidence="2" type="ORF">FIBRA_02401</name>
</gene>
<dbReference type="OrthoDB" id="2576496at2759"/>
<dbReference type="RefSeq" id="XP_012179654.1">
    <property type="nucleotide sequence ID" value="XM_012324264.1"/>
</dbReference>
<dbReference type="Proteomes" id="UP000006352">
    <property type="component" value="Unassembled WGS sequence"/>
</dbReference>
<dbReference type="HOGENOM" id="CLU_1224800_0_0_1"/>
<evidence type="ECO:0000313" key="2">
    <source>
        <dbReference type="EMBL" id="CCM00371.1"/>
    </source>
</evidence>
<reference evidence="2 3" key="1">
    <citation type="journal article" date="2012" name="Appl. Environ. Microbiol.">
        <title>Short-read sequencing for genomic analysis of the brown rot fungus Fibroporia radiculosa.</title>
        <authorList>
            <person name="Tang J.D."/>
            <person name="Perkins A.D."/>
            <person name="Sonstegard T.S."/>
            <person name="Schroeder S.G."/>
            <person name="Burgess S.C."/>
            <person name="Diehl S.V."/>
        </authorList>
    </citation>
    <scope>NUCLEOTIDE SEQUENCE [LARGE SCALE GENOMIC DNA]</scope>
    <source>
        <strain evidence="2 3">TFFH 294</strain>
    </source>
</reference>
<name>J4I915_9APHY</name>
<dbReference type="AlphaFoldDB" id="J4I915"/>